<accession>A0A345KV83</accession>
<keyword evidence="2" id="KW-1185">Reference proteome</keyword>
<dbReference type="RefSeq" id="YP_009950249.1">
    <property type="nucleotide sequence ID" value="NC_051588.1"/>
</dbReference>
<evidence type="ECO:0000313" key="1">
    <source>
        <dbReference type="EMBL" id="AXH46935.1"/>
    </source>
</evidence>
<protein>
    <submittedName>
        <fullName evidence="1">Uncharacterized protein</fullName>
    </submittedName>
</protein>
<proteinExistence type="predicted"/>
<gene>
    <name evidence="1" type="primary">99</name>
    <name evidence="1" type="ORF">SEA_AMINAY_99</name>
</gene>
<organism evidence="1 2">
    <name type="scientific">Mycobacterium phage Aminay</name>
    <dbReference type="NCBI Taxonomy" id="2250291"/>
    <lineage>
        <taxon>Viruses</taxon>
        <taxon>Duplodnaviria</taxon>
        <taxon>Heunggongvirae</taxon>
        <taxon>Uroviricota</taxon>
        <taxon>Caudoviricetes</taxon>
        <taxon>Weiservirinae</taxon>
        <taxon>Aminayvirus</taxon>
        <taxon>Aminayvirus aminay</taxon>
    </lineage>
</organism>
<dbReference type="EMBL" id="MH509442">
    <property type="protein sequence ID" value="AXH46935.1"/>
    <property type="molecule type" value="Genomic_DNA"/>
</dbReference>
<evidence type="ECO:0000313" key="2">
    <source>
        <dbReference type="Proteomes" id="UP000259472"/>
    </source>
</evidence>
<sequence length="74" mass="8088">MMNTGNHSSREWCELFNSGRADTLAKHRTTSTANLKNHRSRVIVTNNGRFDQNPYASGVVVALADLLSARGALS</sequence>
<reference evidence="2" key="1">
    <citation type="submission" date="2018-06" db="EMBL/GenBank/DDBJ databases">
        <authorList>
            <person name="Zhirakovskaya E."/>
        </authorList>
    </citation>
    <scope>NUCLEOTIDE SEQUENCE [LARGE SCALE GENOMIC DNA]</scope>
</reference>
<dbReference type="GeneID" id="60321659"/>
<dbReference type="Proteomes" id="UP000259472">
    <property type="component" value="Segment"/>
</dbReference>
<name>A0A345KV83_9CAUD</name>
<dbReference type="KEGG" id="vg:60321659"/>